<evidence type="ECO:0000256" key="8">
    <source>
        <dbReference type="ARBA" id="ARBA00022989"/>
    </source>
</evidence>
<keyword evidence="8 14" id="KW-1133">Transmembrane helix</keyword>
<organism evidence="16 17">
    <name type="scientific">Stylophora pistillata</name>
    <name type="common">Smooth cauliflower coral</name>
    <dbReference type="NCBI Taxonomy" id="50429"/>
    <lineage>
        <taxon>Eukaryota</taxon>
        <taxon>Metazoa</taxon>
        <taxon>Cnidaria</taxon>
        <taxon>Anthozoa</taxon>
        <taxon>Hexacorallia</taxon>
        <taxon>Scleractinia</taxon>
        <taxon>Astrocoeniina</taxon>
        <taxon>Pocilloporidae</taxon>
        <taxon>Stylophora</taxon>
    </lineage>
</organism>
<feature type="domain" description="Potassium channel" evidence="15">
    <location>
        <begin position="179"/>
        <end position="259"/>
    </location>
</feature>
<comment type="similarity">
    <text evidence="2 12">Belongs to the two pore domain potassium channel (TC 1.A.1.8) family.</text>
</comment>
<dbReference type="AlphaFoldDB" id="A0A2B4RXJ4"/>
<evidence type="ECO:0000256" key="11">
    <source>
        <dbReference type="ARBA" id="ARBA00023303"/>
    </source>
</evidence>
<evidence type="ECO:0000256" key="4">
    <source>
        <dbReference type="ARBA" id="ARBA00022538"/>
    </source>
</evidence>
<evidence type="ECO:0000256" key="9">
    <source>
        <dbReference type="ARBA" id="ARBA00023065"/>
    </source>
</evidence>
<dbReference type="PANTHER" id="PTHR11003:SF345">
    <property type="entry name" value="TWIK FAMILY OF POTASSIUM CHANNELS PROTEIN 18"/>
    <property type="match status" value="1"/>
</dbReference>
<feature type="transmembrane region" description="Helical" evidence="14">
    <location>
        <begin position="240"/>
        <end position="268"/>
    </location>
</feature>
<feature type="transmembrane region" description="Helical" evidence="14">
    <location>
        <begin position="16"/>
        <end position="37"/>
    </location>
</feature>
<evidence type="ECO:0000256" key="3">
    <source>
        <dbReference type="ARBA" id="ARBA00022448"/>
    </source>
</evidence>
<protein>
    <submittedName>
        <fullName evidence="16">Two pore potassium channel protein sup-9</fullName>
    </submittedName>
</protein>
<evidence type="ECO:0000256" key="14">
    <source>
        <dbReference type="SAM" id="Phobius"/>
    </source>
</evidence>
<comment type="subcellular location">
    <subcellularLocation>
        <location evidence="1">Membrane</location>
        <topology evidence="1">Multi-pass membrane protein</topology>
    </subcellularLocation>
</comment>
<evidence type="ECO:0000259" key="15">
    <source>
        <dbReference type="Pfam" id="PF07885"/>
    </source>
</evidence>
<keyword evidence="17" id="KW-1185">Reference proteome</keyword>
<accession>A0A2B4RXJ4</accession>
<feature type="transmembrane region" description="Helical" evidence="14">
    <location>
        <begin position="89"/>
        <end position="112"/>
    </location>
</feature>
<dbReference type="Pfam" id="PF07885">
    <property type="entry name" value="Ion_trans_2"/>
    <property type="match status" value="2"/>
</dbReference>
<keyword evidence="5 12" id="KW-0812">Transmembrane</keyword>
<dbReference type="GO" id="GO:0030322">
    <property type="term" value="P:stabilization of membrane potential"/>
    <property type="evidence" value="ECO:0007669"/>
    <property type="project" value="TreeGrafter"/>
</dbReference>
<evidence type="ECO:0000256" key="10">
    <source>
        <dbReference type="ARBA" id="ARBA00023136"/>
    </source>
</evidence>
<evidence type="ECO:0000256" key="13">
    <source>
        <dbReference type="SAM" id="MobiDB-lite"/>
    </source>
</evidence>
<keyword evidence="11 12" id="KW-0407">Ion channel</keyword>
<dbReference type="GO" id="GO:0022841">
    <property type="term" value="F:potassium ion leak channel activity"/>
    <property type="evidence" value="ECO:0007669"/>
    <property type="project" value="TreeGrafter"/>
</dbReference>
<feature type="region of interest" description="Disordered" evidence="13">
    <location>
        <begin position="313"/>
        <end position="337"/>
    </location>
</feature>
<gene>
    <name evidence="16" type="primary">sup-9</name>
    <name evidence="16" type="ORF">AWC38_SpisGene14550</name>
</gene>
<dbReference type="EMBL" id="LSMT01000296">
    <property type="protein sequence ID" value="PFX20975.1"/>
    <property type="molecule type" value="Genomic_DNA"/>
</dbReference>
<dbReference type="OrthoDB" id="297496at2759"/>
<dbReference type="InterPro" id="IPR013099">
    <property type="entry name" value="K_chnl_dom"/>
</dbReference>
<evidence type="ECO:0000256" key="5">
    <source>
        <dbReference type="ARBA" id="ARBA00022692"/>
    </source>
</evidence>
<proteinExistence type="inferred from homology"/>
<keyword evidence="6" id="KW-0631">Potassium channel</keyword>
<evidence type="ECO:0000256" key="1">
    <source>
        <dbReference type="ARBA" id="ARBA00004141"/>
    </source>
</evidence>
<dbReference type="Gene3D" id="1.10.287.70">
    <property type="match status" value="1"/>
</dbReference>
<evidence type="ECO:0000256" key="6">
    <source>
        <dbReference type="ARBA" id="ARBA00022826"/>
    </source>
</evidence>
<feature type="transmembrane region" description="Helical" evidence="14">
    <location>
        <begin position="168"/>
        <end position="190"/>
    </location>
</feature>
<reference evidence="17" key="1">
    <citation type="journal article" date="2017" name="bioRxiv">
        <title>Comparative analysis of the genomes of Stylophora pistillata and Acropora digitifera provides evidence for extensive differences between species of corals.</title>
        <authorList>
            <person name="Voolstra C.R."/>
            <person name="Li Y."/>
            <person name="Liew Y.J."/>
            <person name="Baumgarten S."/>
            <person name="Zoccola D."/>
            <person name="Flot J.-F."/>
            <person name="Tambutte S."/>
            <person name="Allemand D."/>
            <person name="Aranda M."/>
        </authorList>
    </citation>
    <scope>NUCLEOTIDE SEQUENCE [LARGE SCALE GENOMIC DNA]</scope>
</reference>
<evidence type="ECO:0000256" key="7">
    <source>
        <dbReference type="ARBA" id="ARBA00022958"/>
    </source>
</evidence>
<feature type="transmembrane region" description="Helical" evidence="14">
    <location>
        <begin position="118"/>
        <end position="137"/>
    </location>
</feature>
<sequence>MTAALKFQHTRQSFRLFILLFILVLYTCVCAVVFNALEVANDERQYEIYQGKKKHYKQKYNMSEEDFIHFITDANVLVKRGYAESYKNYWNFYHAFWFTTTVVTTMGFGQIVPLTFGGRLFCIFCALLGIPLNLVVLKTVGERINRYIYNTIKQVEKKYHRKRRPSHVGIKAAVVSFLMMVAVLLVGGASDMIFDGWTFFDGVYFNFIAYSTIGFGDLFPRVEKSSKLDELGLGENGKRLFATFVMMTFMILGLSVTSTVICSILNVIDEMSHVPATWRTKSTESSRDPDSVTLRNLKKKISKEKLEINKLELNEKSGKDLPHEQSGKESHIPKSFC</sequence>
<name>A0A2B4RXJ4_STYPI</name>
<comment type="caution">
    <text evidence="16">The sequence shown here is derived from an EMBL/GenBank/DDBJ whole genome shotgun (WGS) entry which is preliminary data.</text>
</comment>
<keyword evidence="10 14" id="KW-0472">Membrane</keyword>
<dbReference type="Proteomes" id="UP000225706">
    <property type="component" value="Unassembled WGS sequence"/>
</dbReference>
<dbReference type="PANTHER" id="PTHR11003">
    <property type="entry name" value="POTASSIUM CHANNEL, SUBFAMILY K"/>
    <property type="match status" value="1"/>
</dbReference>
<dbReference type="GO" id="GO:0015271">
    <property type="term" value="F:outward rectifier potassium channel activity"/>
    <property type="evidence" value="ECO:0007669"/>
    <property type="project" value="TreeGrafter"/>
</dbReference>
<evidence type="ECO:0000256" key="12">
    <source>
        <dbReference type="RuleBase" id="RU003857"/>
    </source>
</evidence>
<feature type="transmembrane region" description="Helical" evidence="14">
    <location>
        <begin position="202"/>
        <end position="219"/>
    </location>
</feature>
<keyword evidence="4" id="KW-0633">Potassium transport</keyword>
<keyword evidence="9 12" id="KW-0406">Ion transport</keyword>
<feature type="domain" description="Potassium channel" evidence="15">
    <location>
        <begin position="87"/>
        <end position="144"/>
    </location>
</feature>
<dbReference type="PRINTS" id="PR01333">
    <property type="entry name" value="2POREKCHANEL"/>
</dbReference>
<dbReference type="PRINTS" id="PR01095">
    <property type="entry name" value="TASKCHANNEL"/>
</dbReference>
<evidence type="ECO:0000313" key="17">
    <source>
        <dbReference type="Proteomes" id="UP000225706"/>
    </source>
</evidence>
<dbReference type="SUPFAM" id="SSF81324">
    <property type="entry name" value="Voltage-gated potassium channels"/>
    <property type="match status" value="2"/>
</dbReference>
<keyword evidence="7" id="KW-0630">Potassium</keyword>
<dbReference type="GO" id="GO:0005886">
    <property type="term" value="C:plasma membrane"/>
    <property type="evidence" value="ECO:0007669"/>
    <property type="project" value="TreeGrafter"/>
</dbReference>
<keyword evidence="3 12" id="KW-0813">Transport</keyword>
<dbReference type="InterPro" id="IPR003280">
    <property type="entry name" value="2pore_dom_K_chnl"/>
</dbReference>
<evidence type="ECO:0000256" key="2">
    <source>
        <dbReference type="ARBA" id="ARBA00006666"/>
    </source>
</evidence>
<dbReference type="InterPro" id="IPR003092">
    <property type="entry name" value="2pore_dom_K_chnl_TASK"/>
</dbReference>
<evidence type="ECO:0000313" key="16">
    <source>
        <dbReference type="EMBL" id="PFX20975.1"/>
    </source>
</evidence>